<comment type="caution">
    <text evidence="11">The sequence shown here is derived from an EMBL/GenBank/DDBJ whole genome shotgun (WGS) entry which is preliminary data.</text>
</comment>
<keyword evidence="12" id="KW-1185">Reference proteome</keyword>
<feature type="compositionally biased region" description="Basic and acidic residues" evidence="8">
    <location>
        <begin position="963"/>
        <end position="973"/>
    </location>
</feature>
<dbReference type="InterPro" id="IPR008983">
    <property type="entry name" value="Tumour_necrosis_fac-like_dom"/>
</dbReference>
<protein>
    <recommendedName>
        <fullName evidence="13">EMILIN-2-like</fullName>
    </recommendedName>
</protein>
<dbReference type="InterPro" id="IPR001073">
    <property type="entry name" value="C1q_dom"/>
</dbReference>
<evidence type="ECO:0000256" key="5">
    <source>
        <dbReference type="ARBA" id="ARBA00023054"/>
    </source>
</evidence>
<evidence type="ECO:0000256" key="4">
    <source>
        <dbReference type="ARBA" id="ARBA00022729"/>
    </source>
</evidence>
<keyword evidence="4" id="KW-0732">Signal</keyword>
<feature type="region of interest" description="Disordered" evidence="8">
    <location>
        <begin position="18"/>
        <end position="59"/>
    </location>
</feature>
<evidence type="ECO:0000256" key="3">
    <source>
        <dbReference type="ARBA" id="ARBA00022530"/>
    </source>
</evidence>
<evidence type="ECO:0000256" key="8">
    <source>
        <dbReference type="SAM" id="MobiDB-lite"/>
    </source>
</evidence>
<feature type="domain" description="C1q" evidence="9">
    <location>
        <begin position="1022"/>
        <end position="1170"/>
    </location>
</feature>
<dbReference type="PANTHER" id="PTHR15427">
    <property type="entry name" value="EMILIN ELASTIN MICROFIBRIL INTERFACE-LOCATED PROTEIN ELASTIN MICROFIBRIL INTERFACER"/>
    <property type="match status" value="1"/>
</dbReference>
<reference evidence="11 12" key="1">
    <citation type="submission" date="2020-02" db="EMBL/GenBank/DDBJ databases">
        <title>A chromosome-scale genome assembly of the black bullhead catfish (Ameiurus melas).</title>
        <authorList>
            <person name="Wen M."/>
            <person name="Zham M."/>
            <person name="Cabau C."/>
            <person name="Klopp C."/>
            <person name="Donnadieu C."/>
            <person name="Roques C."/>
            <person name="Bouchez O."/>
            <person name="Lampietro C."/>
            <person name="Jouanno E."/>
            <person name="Herpin A."/>
            <person name="Louis A."/>
            <person name="Berthelot C."/>
            <person name="Parey E."/>
            <person name="Roest-Crollius H."/>
            <person name="Braasch I."/>
            <person name="Postlethwait J."/>
            <person name="Robinson-Rechavi M."/>
            <person name="Echchiki A."/>
            <person name="Begum T."/>
            <person name="Montfort J."/>
            <person name="Schartl M."/>
            <person name="Bobe J."/>
            <person name="Guiguen Y."/>
        </authorList>
    </citation>
    <scope>NUCLEOTIDE SEQUENCE [LARGE SCALE GENOMIC DNA]</scope>
    <source>
        <strain evidence="11">M_S1</strain>
        <tissue evidence="11">Blood</tissue>
    </source>
</reference>
<comment type="subcellular location">
    <subcellularLocation>
        <location evidence="1">Secreted</location>
        <location evidence="1">Extracellular space</location>
        <location evidence="1">Extracellular matrix</location>
    </subcellularLocation>
</comment>
<dbReference type="InterPro" id="IPR011489">
    <property type="entry name" value="EMI_domain"/>
</dbReference>
<evidence type="ECO:0000256" key="2">
    <source>
        <dbReference type="ARBA" id="ARBA00022525"/>
    </source>
</evidence>
<evidence type="ECO:0000259" key="9">
    <source>
        <dbReference type="PROSITE" id="PS50871"/>
    </source>
</evidence>
<dbReference type="PROSITE" id="PS51041">
    <property type="entry name" value="EMI"/>
    <property type="match status" value="1"/>
</dbReference>
<keyword evidence="2" id="KW-0964">Secreted</keyword>
<keyword evidence="5 7" id="KW-0175">Coiled coil</keyword>
<dbReference type="PANTHER" id="PTHR15427:SF36">
    <property type="entry name" value="EMILIN-2"/>
    <property type="match status" value="1"/>
</dbReference>
<dbReference type="Gene3D" id="2.60.120.40">
    <property type="match status" value="1"/>
</dbReference>
<evidence type="ECO:0000256" key="6">
    <source>
        <dbReference type="ARBA" id="ARBA00023157"/>
    </source>
</evidence>
<evidence type="ECO:0008006" key="13">
    <source>
        <dbReference type="Google" id="ProtNLM"/>
    </source>
</evidence>
<dbReference type="EMBL" id="JAAGNN010000005">
    <property type="protein sequence ID" value="KAF4089625.1"/>
    <property type="molecule type" value="Genomic_DNA"/>
</dbReference>
<feature type="coiled-coil region" evidence="7">
    <location>
        <begin position="438"/>
        <end position="465"/>
    </location>
</feature>
<organism evidence="11 12">
    <name type="scientific">Ameiurus melas</name>
    <name type="common">Black bullhead</name>
    <name type="synonym">Silurus melas</name>
    <dbReference type="NCBI Taxonomy" id="219545"/>
    <lineage>
        <taxon>Eukaryota</taxon>
        <taxon>Metazoa</taxon>
        <taxon>Chordata</taxon>
        <taxon>Craniata</taxon>
        <taxon>Vertebrata</taxon>
        <taxon>Euteleostomi</taxon>
        <taxon>Actinopterygii</taxon>
        <taxon>Neopterygii</taxon>
        <taxon>Teleostei</taxon>
        <taxon>Ostariophysi</taxon>
        <taxon>Siluriformes</taxon>
        <taxon>Ictaluridae</taxon>
        <taxon>Ameiurus</taxon>
    </lineage>
</organism>
<evidence type="ECO:0000313" key="12">
    <source>
        <dbReference type="Proteomes" id="UP000593565"/>
    </source>
</evidence>
<keyword evidence="3" id="KW-0272">Extracellular matrix</keyword>
<feature type="coiled-coil region" evidence="7">
    <location>
        <begin position="815"/>
        <end position="842"/>
    </location>
</feature>
<evidence type="ECO:0000256" key="7">
    <source>
        <dbReference type="SAM" id="Coils"/>
    </source>
</evidence>
<gene>
    <name evidence="11" type="ORF">AMELA_G00069470</name>
</gene>
<evidence type="ECO:0000256" key="1">
    <source>
        <dbReference type="ARBA" id="ARBA00004498"/>
    </source>
</evidence>
<feature type="compositionally biased region" description="Polar residues" evidence="8">
    <location>
        <begin position="25"/>
        <end position="51"/>
    </location>
</feature>
<evidence type="ECO:0000313" key="11">
    <source>
        <dbReference type="EMBL" id="KAF4089625.1"/>
    </source>
</evidence>
<sequence>MKHVCARGAAEARELFRSAGRSVAPSRSQEATRCRQGASSSTHTEMTVTQKRVSDVPWPERAPGELRANTCAPALQFLTNSTSLHMISIRCSTTIRSGLKMGVKPHLSSLGLAVVFLGSVSLSLQYNTHRLRNKNWCAFIVQKNVSCAVRADLPAARGAEAAPCPPHQPDCEPPVMYRTHFQPSYRISYKTVTELEWRCCPGYQGPDCKELKGIPNRQRLLKPQPKPHPQPYTGYTQNLQRPERRETEQYDTYHEIGKTRQLEEEVQRLSQTVLDLQAAMTSMTANLRNDLQEDTSKMLATLLSNMHVQDSAKTGGTEESLVHLDGHQAARGLEERGMEKVLARLNDVTDALKSKDEAIEELREAVSGHSGQIRMLMDASQGPAVTAGASSDIDILQSYIDSKFEKLKKELVVDMKDEITKLKSACDDRMLSFQKTCKEGWNRSYDNLTKLLDSQEAELRKEIRELRLDTAMSDGLVRTHRQTTPFKEDDNELQQTLQRLVDAHKVLNARVDNEMGHLSMLQLEDIFGPRMDELEDRMNVTERNAEAYCFYVDGKLTQAIAEETAKLQELIDKKLNSMADHFTTMLIEMSNTSFPGMFSESVDALQTQVNANKYELQGLEDKLNAIENICSTDCGSSPSIDPQNIGSLASITQDVRHCRNQLDVLSTNVEGSAAKLVRLEEVVDSLKLENQLNSVSMQDVHNKLKPLMDNVSGLTGAVTGLGDVMSKFSQELQTLNSSCCIEAQTELIQIPSTVPPVSHEASKPSHSQVEELSNRLDRLSSQVTAELTLCKEKAKGVAEGISAVGSRIATLEDLCGKVNDERNQVQAMKEGLERNLAQMNSTLQIHSRGIGDLQITLRNVQTQLANSKNHTTKQQGMPVKQEKPSTLPDSRSSFPPRIPEIHIPVRIPQRTVPNTSRVYIHQPSNPRQPYAPPQPSSPHQQPQRPVVLTGVAGPPGYAQRVQSRRERGSHDLSKPINGFAGAPGYSPVNPVAYKPHPIAASQVLWNPAQRLVATPVSSERNVFVEPFSFSAGLTHQEFLGDFGIIRFNRVLVNDGGHYNPQTGIFTAPTNGRYLISAVLTAPRHERLEAVLSVSERSVQKLDSAGYGGHNGQHASRPCQCGSSVSFSLILALRAGDRVALVRTAGTLALSEAKEILSTFSGVFLYSTQVHR</sequence>
<accession>A0A7J6B3Q9</accession>
<dbReference type="Proteomes" id="UP000593565">
    <property type="component" value="Unassembled WGS sequence"/>
</dbReference>
<dbReference type="AlphaFoldDB" id="A0A7J6B3Q9"/>
<feature type="region of interest" description="Disordered" evidence="8">
    <location>
        <begin position="867"/>
        <end position="975"/>
    </location>
</feature>
<feature type="domain" description="EMI" evidence="10">
    <location>
        <begin position="133"/>
        <end position="210"/>
    </location>
</feature>
<proteinExistence type="predicted"/>
<dbReference type="Pfam" id="PF07546">
    <property type="entry name" value="EMI"/>
    <property type="match status" value="1"/>
</dbReference>
<evidence type="ECO:0000259" key="10">
    <source>
        <dbReference type="PROSITE" id="PS51041"/>
    </source>
</evidence>
<keyword evidence="6" id="KW-1015">Disulfide bond</keyword>
<name>A0A7J6B3Q9_AMEME</name>
<dbReference type="SUPFAM" id="SSF49842">
    <property type="entry name" value="TNF-like"/>
    <property type="match status" value="1"/>
</dbReference>
<dbReference type="SMART" id="SM00110">
    <property type="entry name" value="C1Q"/>
    <property type="match status" value="1"/>
</dbReference>
<feature type="region of interest" description="Disordered" evidence="8">
    <location>
        <begin position="214"/>
        <end position="248"/>
    </location>
</feature>
<dbReference type="InterPro" id="IPR050392">
    <property type="entry name" value="Collagen/C1q_domain"/>
</dbReference>
<dbReference type="PROSITE" id="PS50871">
    <property type="entry name" value="C1Q"/>
    <property type="match status" value="1"/>
</dbReference>
<dbReference type="Pfam" id="PF00386">
    <property type="entry name" value="C1q"/>
    <property type="match status" value="1"/>
</dbReference>